<dbReference type="EMBL" id="JAMOIM010000011">
    <property type="protein sequence ID" value="MCW6509792.1"/>
    <property type="molecule type" value="Genomic_DNA"/>
</dbReference>
<evidence type="ECO:0000259" key="1">
    <source>
        <dbReference type="PROSITE" id="PS50943"/>
    </source>
</evidence>
<gene>
    <name evidence="2" type="ORF">M8523_17385</name>
</gene>
<dbReference type="InterPro" id="IPR036286">
    <property type="entry name" value="LexA/Signal_pep-like_sf"/>
</dbReference>
<dbReference type="Gene3D" id="1.10.260.40">
    <property type="entry name" value="lambda repressor-like DNA-binding domains"/>
    <property type="match status" value="1"/>
</dbReference>
<dbReference type="CDD" id="cd06529">
    <property type="entry name" value="S24_LexA-like"/>
    <property type="match status" value="1"/>
</dbReference>
<comment type="caution">
    <text evidence="2">The sequence shown here is derived from an EMBL/GenBank/DDBJ whole genome shotgun (WGS) entry which is preliminary data.</text>
</comment>
<dbReference type="InterPro" id="IPR001387">
    <property type="entry name" value="Cro/C1-type_HTH"/>
</dbReference>
<dbReference type="InterPro" id="IPR039418">
    <property type="entry name" value="LexA-like"/>
</dbReference>
<feature type="domain" description="HTH cro/C1-type" evidence="1">
    <location>
        <begin position="7"/>
        <end position="61"/>
    </location>
</feature>
<accession>A0AA41Z5S0</accession>
<organism evidence="2 3">
    <name type="scientific">Lichenifustis flavocetrariae</name>
    <dbReference type="NCBI Taxonomy" id="2949735"/>
    <lineage>
        <taxon>Bacteria</taxon>
        <taxon>Pseudomonadati</taxon>
        <taxon>Pseudomonadota</taxon>
        <taxon>Alphaproteobacteria</taxon>
        <taxon>Hyphomicrobiales</taxon>
        <taxon>Lichenihabitantaceae</taxon>
        <taxon>Lichenifustis</taxon>
    </lineage>
</organism>
<dbReference type="Proteomes" id="UP001165667">
    <property type="component" value="Unassembled WGS sequence"/>
</dbReference>
<evidence type="ECO:0000313" key="3">
    <source>
        <dbReference type="Proteomes" id="UP001165667"/>
    </source>
</evidence>
<dbReference type="Pfam" id="PF00717">
    <property type="entry name" value="Peptidase_S24"/>
    <property type="match status" value="1"/>
</dbReference>
<dbReference type="SUPFAM" id="SSF47413">
    <property type="entry name" value="lambda repressor-like DNA-binding domains"/>
    <property type="match status" value="1"/>
</dbReference>
<dbReference type="AlphaFoldDB" id="A0AA41Z5S0"/>
<dbReference type="SMART" id="SM00530">
    <property type="entry name" value="HTH_XRE"/>
    <property type="match status" value="1"/>
</dbReference>
<dbReference type="Pfam" id="PF01381">
    <property type="entry name" value="HTH_3"/>
    <property type="match status" value="1"/>
</dbReference>
<dbReference type="SUPFAM" id="SSF51306">
    <property type="entry name" value="LexA/Signal peptidase"/>
    <property type="match status" value="1"/>
</dbReference>
<dbReference type="InterPro" id="IPR010982">
    <property type="entry name" value="Lambda_DNA-bd_dom_sf"/>
</dbReference>
<dbReference type="Gene3D" id="2.10.109.10">
    <property type="entry name" value="Umud Fragment, subunit A"/>
    <property type="match status" value="1"/>
</dbReference>
<sequence>MERHERIKAARARRFDTAKEAAESLGVPYGTYSGHESGSRGVKDVDLQLYARRFGVPLEWLSLGLGSIDESQVNVVTLVGRIGAGAQIDVGVEQIPEGGEQIETVMPLPAGAIGFEVAGDSMWPRYDPGDVIVCTAQGKPLDDLYEGEEAAVRTTEGFRYLKRVRRSTTRGIFDLESHNAPPMRDIRLDWASDVLAVIRAGKWRKLSDGERRRVARRAMGVSHP</sequence>
<keyword evidence="3" id="KW-1185">Reference proteome</keyword>
<proteinExistence type="predicted"/>
<dbReference type="GO" id="GO:0003677">
    <property type="term" value="F:DNA binding"/>
    <property type="evidence" value="ECO:0007669"/>
    <property type="project" value="InterPro"/>
</dbReference>
<dbReference type="InterPro" id="IPR015927">
    <property type="entry name" value="Peptidase_S24_S26A/B/C"/>
</dbReference>
<protein>
    <submittedName>
        <fullName evidence="2">LexA family transcriptional regulator</fullName>
    </submittedName>
</protein>
<dbReference type="PROSITE" id="PS50943">
    <property type="entry name" value="HTH_CROC1"/>
    <property type="match status" value="1"/>
</dbReference>
<dbReference type="CDD" id="cd00093">
    <property type="entry name" value="HTH_XRE"/>
    <property type="match status" value="1"/>
</dbReference>
<reference evidence="2" key="1">
    <citation type="submission" date="2022-05" db="EMBL/GenBank/DDBJ databases">
        <authorList>
            <person name="Pankratov T."/>
        </authorList>
    </citation>
    <scope>NUCLEOTIDE SEQUENCE</scope>
    <source>
        <strain evidence="2">BP6-180914</strain>
    </source>
</reference>
<name>A0AA41Z5S0_9HYPH</name>
<evidence type="ECO:0000313" key="2">
    <source>
        <dbReference type="EMBL" id="MCW6509792.1"/>
    </source>
</evidence>